<protein>
    <recommendedName>
        <fullName evidence="7">GP-PDE domain-containing protein</fullName>
    </recommendedName>
</protein>
<dbReference type="GO" id="GO:2001070">
    <property type="term" value="F:starch binding"/>
    <property type="evidence" value="ECO:0007669"/>
    <property type="project" value="InterPro"/>
</dbReference>
<dbReference type="InterPro" id="IPR017946">
    <property type="entry name" value="PLC-like_Pdiesterase_TIM-brl"/>
</dbReference>
<dbReference type="STRING" id="947166.A0A1D1W9W4"/>
<evidence type="ECO:0008006" key="7">
    <source>
        <dbReference type="Google" id="ProtNLM"/>
    </source>
</evidence>
<dbReference type="Pfam" id="PF00686">
    <property type="entry name" value="CBM_20"/>
    <property type="match status" value="1"/>
</dbReference>
<sequence>MASMQVRFRVIATTAADVMVFVSGGATELGSWNHEDAVPLTKDTQERNGALTEGQDLWTTTITLPADHDIAYRYFIGTQNDLPNGKSVRLIRLFETHLEARTFHTPVTNGQVHDVHQVPDTFGLLNDTVRVQRGWLTHESEIHLRFLGNAIYWWKARHRTKTHAMKIIPMDLRYREHASEEEEDEMSFPHAHELEVAILNQKNCQFGPQKKHGQVFTDDSIVLYRMRVLEPCFMAYRCDFYAWETTPSSPEDAENEPEPRHVGCCYILPPSAKDTYGDRTVLINGQKHQPIGQLFVHFMQVQPCKEISCSLEVSFAKYWRKRQKAYDIGHRGSGNSFSVKTQCANIRENTIASLASAARNGADFVEFDVQLSKDKIPVIYHDFTCFITMRRRHGSGDSTSSTSSVGSTSGSDIGELYEMPVKDLTLQQLHMLKLNHVSEKDGSTKYDVDEDHQPFPSLEVALKNLDEHTGFNIEVKYPLPYKNGKHEAEHYFERGEFVDQILKVVYKNAHNRRIIFSCFDPDCCAMLRVKQNKYPVSYLTHGELTLWEPYADARTQTTRNTVHTAIAYDLIGVNVHTLNILENEWLMKEAKEAGLIVIVWGDENNNPALIQQLSELGVDGVIYDRIEDFKEDKNSVFRLEYQAKRTLLDQLRDAGFSH</sequence>
<dbReference type="SUPFAM" id="SSF51695">
    <property type="entry name" value="PLC-like phosphodiesterases"/>
    <property type="match status" value="1"/>
</dbReference>
<dbReference type="AlphaFoldDB" id="A0A1D1W9W4"/>
<dbReference type="PANTHER" id="PTHR22958">
    <property type="entry name" value="GLYCEROPHOSPHORYL DIESTER PHOSPHODIESTERASE"/>
    <property type="match status" value="1"/>
</dbReference>
<reference evidence="5 6" key="1">
    <citation type="journal article" date="2016" name="Nat. Commun.">
        <title>Extremotolerant tardigrade genome and improved radiotolerance of human cultured cells by tardigrade-unique protein.</title>
        <authorList>
            <person name="Hashimoto T."/>
            <person name="Horikawa D.D."/>
            <person name="Saito Y."/>
            <person name="Kuwahara H."/>
            <person name="Kozuka-Hata H."/>
            <person name="Shin-I T."/>
            <person name="Minakuchi Y."/>
            <person name="Ohishi K."/>
            <person name="Motoyama A."/>
            <person name="Aizu T."/>
            <person name="Enomoto A."/>
            <person name="Kondo K."/>
            <person name="Tanaka S."/>
            <person name="Hara Y."/>
            <person name="Koshikawa S."/>
            <person name="Sagara H."/>
            <person name="Miura T."/>
            <person name="Yokobori S."/>
            <person name="Miyagawa K."/>
            <person name="Suzuki Y."/>
            <person name="Kubo T."/>
            <person name="Oyama M."/>
            <person name="Kohara Y."/>
            <person name="Fujiyama A."/>
            <person name="Arakawa K."/>
            <person name="Katayama T."/>
            <person name="Toyoda A."/>
            <person name="Kunieda T."/>
        </authorList>
    </citation>
    <scope>NUCLEOTIDE SEQUENCE [LARGE SCALE GENOMIC DNA]</scope>
    <source>
        <strain evidence="5 6">YOKOZUNA-1</strain>
    </source>
</reference>
<accession>A0A1D1W9W4</accession>
<feature type="domain" description="CBM20" evidence="3">
    <location>
        <begin position="1"/>
        <end position="124"/>
    </location>
</feature>
<dbReference type="PANTHER" id="PTHR22958:SF1">
    <property type="entry name" value="GLYCEROPHOSPHOCHOLINE PHOSPHODIESTERASE GPCPD1"/>
    <property type="match status" value="1"/>
</dbReference>
<dbReference type="PROSITE" id="PS51166">
    <property type="entry name" value="CBM20"/>
    <property type="match status" value="1"/>
</dbReference>
<comment type="similarity">
    <text evidence="1">Belongs to the glycerophosphoryl diester phosphodiesterase family.</text>
</comment>
<dbReference type="Pfam" id="PF03009">
    <property type="entry name" value="GDPD"/>
    <property type="match status" value="1"/>
</dbReference>
<name>A0A1D1W9W4_RAMVA</name>
<dbReference type="GO" id="GO:0046475">
    <property type="term" value="P:glycerophospholipid catabolic process"/>
    <property type="evidence" value="ECO:0007669"/>
    <property type="project" value="TreeGrafter"/>
</dbReference>
<dbReference type="FunFam" id="3.20.20.190:FF:000032">
    <property type="entry name" value="Glycerophosphoryl diester phosphodiesterase, putative"/>
    <property type="match status" value="1"/>
</dbReference>
<dbReference type="OrthoDB" id="1058301at2759"/>
<comment type="caution">
    <text evidence="5">The sequence shown here is derived from an EMBL/GenBank/DDBJ whole genome shotgun (WGS) entry which is preliminary data.</text>
</comment>
<dbReference type="Gene3D" id="2.60.40.10">
    <property type="entry name" value="Immunoglobulins"/>
    <property type="match status" value="1"/>
</dbReference>
<evidence type="ECO:0000313" key="5">
    <source>
        <dbReference type="EMBL" id="GAV07929.1"/>
    </source>
</evidence>
<evidence type="ECO:0000256" key="1">
    <source>
        <dbReference type="ARBA" id="ARBA00007277"/>
    </source>
</evidence>
<dbReference type="InterPro" id="IPR013784">
    <property type="entry name" value="Carb-bd-like_fold"/>
</dbReference>
<proteinExistence type="inferred from homology"/>
<dbReference type="InterPro" id="IPR013783">
    <property type="entry name" value="Ig-like_fold"/>
</dbReference>
<dbReference type="InterPro" id="IPR002044">
    <property type="entry name" value="CBM20"/>
</dbReference>
<evidence type="ECO:0000313" key="6">
    <source>
        <dbReference type="Proteomes" id="UP000186922"/>
    </source>
</evidence>
<dbReference type="InterPro" id="IPR057506">
    <property type="entry name" value="C2_GPCPD1"/>
</dbReference>
<dbReference type="GO" id="GO:0047389">
    <property type="term" value="F:glycerophosphocholine phosphodiesterase activity"/>
    <property type="evidence" value="ECO:0007669"/>
    <property type="project" value="TreeGrafter"/>
</dbReference>
<evidence type="ECO:0000259" key="4">
    <source>
        <dbReference type="PROSITE" id="PS51704"/>
    </source>
</evidence>
<keyword evidence="2" id="KW-0378">Hydrolase</keyword>
<dbReference type="Proteomes" id="UP000186922">
    <property type="component" value="Unassembled WGS sequence"/>
</dbReference>
<feature type="domain" description="GP-PDE" evidence="4">
    <location>
        <begin position="325"/>
        <end position="633"/>
    </location>
</feature>
<gene>
    <name evidence="5" type="primary">RvY_17705-1</name>
    <name evidence="5" type="synonym">RvY_17705.1</name>
    <name evidence="5" type="ORF">RvY_17705</name>
</gene>
<organism evidence="5 6">
    <name type="scientific">Ramazzottius varieornatus</name>
    <name type="common">Water bear</name>
    <name type="synonym">Tardigrade</name>
    <dbReference type="NCBI Taxonomy" id="947166"/>
    <lineage>
        <taxon>Eukaryota</taxon>
        <taxon>Metazoa</taxon>
        <taxon>Ecdysozoa</taxon>
        <taxon>Tardigrada</taxon>
        <taxon>Eutardigrada</taxon>
        <taxon>Parachela</taxon>
        <taxon>Hypsibioidea</taxon>
        <taxon>Ramazzottiidae</taxon>
        <taxon>Ramazzottius</taxon>
    </lineage>
</organism>
<evidence type="ECO:0000256" key="2">
    <source>
        <dbReference type="ARBA" id="ARBA00022801"/>
    </source>
</evidence>
<dbReference type="Pfam" id="PF25329">
    <property type="entry name" value="C2_GDE1"/>
    <property type="match status" value="1"/>
</dbReference>
<dbReference type="SUPFAM" id="SSF49452">
    <property type="entry name" value="Starch-binding domain-like"/>
    <property type="match status" value="1"/>
</dbReference>
<dbReference type="Gene3D" id="3.20.20.190">
    <property type="entry name" value="Phosphatidylinositol (PI) phosphodiesterase"/>
    <property type="match status" value="1"/>
</dbReference>
<dbReference type="InterPro" id="IPR051578">
    <property type="entry name" value="GDPD"/>
</dbReference>
<dbReference type="EMBL" id="BDGG01000016">
    <property type="protein sequence ID" value="GAV07929.1"/>
    <property type="molecule type" value="Genomic_DNA"/>
</dbReference>
<keyword evidence="6" id="KW-1185">Reference proteome</keyword>
<dbReference type="SMART" id="SM01065">
    <property type="entry name" value="CBM_2"/>
    <property type="match status" value="1"/>
</dbReference>
<dbReference type="InterPro" id="IPR030395">
    <property type="entry name" value="GP_PDE_dom"/>
</dbReference>
<dbReference type="PROSITE" id="PS51704">
    <property type="entry name" value="GP_PDE"/>
    <property type="match status" value="1"/>
</dbReference>
<evidence type="ECO:0000259" key="3">
    <source>
        <dbReference type="PROSITE" id="PS51166"/>
    </source>
</evidence>